<dbReference type="Gene3D" id="3.30.470.30">
    <property type="entry name" value="DNA ligase/mRNA capping enzyme"/>
    <property type="match status" value="1"/>
</dbReference>
<keyword evidence="24" id="KW-1185">Reference proteome</keyword>
<proteinExistence type="predicted"/>
<evidence type="ECO:0000256" key="10">
    <source>
        <dbReference type="ARBA" id="ARBA00022801"/>
    </source>
</evidence>
<keyword evidence="3" id="KW-0436">Ligase</keyword>
<dbReference type="Pfam" id="PF13298">
    <property type="entry name" value="LigD_N"/>
    <property type="match status" value="1"/>
</dbReference>
<evidence type="ECO:0000313" key="24">
    <source>
        <dbReference type="Proteomes" id="UP000190150"/>
    </source>
</evidence>
<dbReference type="EC" id="6.5.1.1" evidence="2"/>
<keyword evidence="16" id="KW-0234">DNA repair</keyword>
<dbReference type="InterPro" id="IPR052171">
    <property type="entry name" value="NHEJ_LigD"/>
</dbReference>
<dbReference type="Proteomes" id="UP000190150">
    <property type="component" value="Unassembled WGS sequence"/>
</dbReference>
<dbReference type="NCBIfam" id="TIGR02777">
    <property type="entry name" value="LigD_PE_dom"/>
    <property type="match status" value="1"/>
</dbReference>
<dbReference type="CDD" id="cd07971">
    <property type="entry name" value="OBF_DNA_ligase_LigD"/>
    <property type="match status" value="1"/>
</dbReference>
<dbReference type="GO" id="GO:0006281">
    <property type="term" value="P:DNA repair"/>
    <property type="evidence" value="ECO:0007669"/>
    <property type="project" value="UniProtKB-KW"/>
</dbReference>
<dbReference type="GO" id="GO:0004527">
    <property type="term" value="F:exonuclease activity"/>
    <property type="evidence" value="ECO:0007669"/>
    <property type="project" value="UniProtKB-KW"/>
</dbReference>
<keyword evidence="6" id="KW-0540">Nuclease</keyword>
<dbReference type="GO" id="GO:0006310">
    <property type="term" value="P:DNA recombination"/>
    <property type="evidence" value="ECO:0007669"/>
    <property type="project" value="UniProtKB-KW"/>
</dbReference>
<dbReference type="NCBIfam" id="TIGR02778">
    <property type="entry name" value="ligD_pol"/>
    <property type="match status" value="1"/>
</dbReference>
<dbReference type="PANTHER" id="PTHR42705:SF2">
    <property type="entry name" value="BIFUNCTIONAL NON-HOMOLOGOUS END JOINING PROTEIN LIGD"/>
    <property type="match status" value="1"/>
</dbReference>
<evidence type="ECO:0000256" key="3">
    <source>
        <dbReference type="ARBA" id="ARBA00022598"/>
    </source>
</evidence>
<evidence type="ECO:0000256" key="1">
    <source>
        <dbReference type="ARBA" id="ARBA00001936"/>
    </source>
</evidence>
<evidence type="ECO:0000256" key="6">
    <source>
        <dbReference type="ARBA" id="ARBA00022722"/>
    </source>
</evidence>
<keyword evidence="7" id="KW-0479">Metal-binding</keyword>
<evidence type="ECO:0000256" key="9">
    <source>
        <dbReference type="ARBA" id="ARBA00022763"/>
    </source>
</evidence>
<dbReference type="STRING" id="1513896.SAMN05660841_00228"/>
<organism evidence="23 24">
    <name type="scientific">Sphingobacterium nematocida</name>
    <dbReference type="NCBI Taxonomy" id="1513896"/>
    <lineage>
        <taxon>Bacteria</taxon>
        <taxon>Pseudomonadati</taxon>
        <taxon>Bacteroidota</taxon>
        <taxon>Sphingobacteriia</taxon>
        <taxon>Sphingobacteriales</taxon>
        <taxon>Sphingobacteriaceae</taxon>
        <taxon>Sphingobacterium</taxon>
    </lineage>
</organism>
<dbReference type="InterPro" id="IPR014143">
    <property type="entry name" value="NHEJ_ligase_prk"/>
</dbReference>
<dbReference type="AlphaFoldDB" id="A0A1T5AW96"/>
<keyword evidence="5" id="KW-0548">Nucleotidyltransferase</keyword>
<keyword evidence="12" id="KW-0067">ATP-binding</keyword>
<keyword evidence="10" id="KW-0378">Hydrolase</keyword>
<name>A0A1T5AW96_9SPHI</name>
<keyword evidence="13" id="KW-0239">DNA-directed DNA polymerase</keyword>
<dbReference type="RefSeq" id="WP_079640585.1">
    <property type="nucleotide sequence ID" value="NZ_FUZF01000001.1"/>
</dbReference>
<keyword evidence="11" id="KW-0269">Exonuclease</keyword>
<dbReference type="CDD" id="cd04865">
    <property type="entry name" value="LigD_Pol_like_2"/>
    <property type="match status" value="1"/>
</dbReference>
<dbReference type="GO" id="GO:0046872">
    <property type="term" value="F:metal ion binding"/>
    <property type="evidence" value="ECO:0007669"/>
    <property type="project" value="UniProtKB-KW"/>
</dbReference>
<evidence type="ECO:0000256" key="4">
    <source>
        <dbReference type="ARBA" id="ARBA00022679"/>
    </source>
</evidence>
<evidence type="ECO:0000256" key="13">
    <source>
        <dbReference type="ARBA" id="ARBA00022932"/>
    </source>
</evidence>
<dbReference type="PROSITE" id="PS50160">
    <property type="entry name" value="DNA_LIGASE_A3"/>
    <property type="match status" value="1"/>
</dbReference>
<evidence type="ECO:0000256" key="5">
    <source>
        <dbReference type="ARBA" id="ARBA00022695"/>
    </source>
</evidence>
<dbReference type="Pfam" id="PF04679">
    <property type="entry name" value="DNA_ligase_A_C"/>
    <property type="match status" value="1"/>
</dbReference>
<comment type="cofactor">
    <cofactor evidence="1">
        <name>Mn(2+)</name>
        <dbReference type="ChEBI" id="CHEBI:29035"/>
    </cofactor>
</comment>
<dbReference type="EMBL" id="FUZF01000001">
    <property type="protein sequence ID" value="SKB39236.1"/>
    <property type="molecule type" value="Genomic_DNA"/>
</dbReference>
<dbReference type="InterPro" id="IPR014145">
    <property type="entry name" value="LigD_pol_dom"/>
</dbReference>
<evidence type="ECO:0000259" key="22">
    <source>
        <dbReference type="PROSITE" id="PS50160"/>
    </source>
</evidence>
<evidence type="ECO:0000256" key="15">
    <source>
        <dbReference type="ARBA" id="ARBA00023172"/>
    </source>
</evidence>
<dbReference type="SUPFAM" id="SSF56091">
    <property type="entry name" value="DNA ligase/mRNA capping enzyme, catalytic domain"/>
    <property type="match status" value="1"/>
</dbReference>
<dbReference type="Gene3D" id="2.40.50.140">
    <property type="entry name" value="Nucleic acid-binding proteins"/>
    <property type="match status" value="1"/>
</dbReference>
<evidence type="ECO:0000256" key="12">
    <source>
        <dbReference type="ARBA" id="ARBA00022840"/>
    </source>
</evidence>
<evidence type="ECO:0000256" key="7">
    <source>
        <dbReference type="ARBA" id="ARBA00022723"/>
    </source>
</evidence>
<dbReference type="GO" id="GO:0003910">
    <property type="term" value="F:DNA ligase (ATP) activity"/>
    <property type="evidence" value="ECO:0007669"/>
    <property type="project" value="UniProtKB-EC"/>
</dbReference>
<sequence>MAKLSTYNKKRDFDNTEEPKGTSSGKGSKNTRKLRFVVQRHHASRLHYDFRLELDGVLKSWAVPKGPSLYPKDKRLAMQVEDHPIDYASFEGSIPKGNYGAGTVHIFDSGYYEFSEAKDEADFLKNWRKGSLKFKLFGHILRGEFALVRMKGDDEKAWLLIKHRDRYATDKPYNSEERVADSVKEAGIAFKEQPPPKPMLTKLVDQLPTGADWLYEKKYDGFRIVAVRAAQGVYLYSRSGKSMNHLFPSLVQELSTLDKEVSLDGELLIEDKQGRSHFQLIASGEPIPSTLQLRYYVFDILSLDKEVLTEYTLVQRKELLGLLLKRLKGSKYIKPVEELQGDADTLRQKAEHQNWEGIIAKEKESRYLQGTRSTHWVKYKLRHSQEAIICGYTAPQGSRAYFGALVLGIYKDEMLTYIGNCGTGFDDAALELIYRQMQSVTSDKKPFPKGVKVAKEKEVTWLRPELLCEVYYSEWTADKHLRHPVFKMLRTDKKPKEVESEELLHMESKDESIKIGSKTVQLTNLDKVYWPKDNYIKGQMIAYYEEMADYILPYLKDKPISLHRFPNGIDADSFFQKDVDPEKIPDWVKTVPIHAESTGKEIDYIVCNDKATLLYIANLGSIEINPWLATYKKPENPDFAVLDLDPNGADFEEVIRVAQLAKEMFDKMDAPAFVKTSGSTGIHIYLNVAQKYDYAIVRDFIQLLAEMLHERYPDTTSIVRDPKKRKGMIYLDFLQNRRGQTIAAPYSLRPKEGATVSAPLHWDEVQPGLDIKSFTIKSMLKRVKEVKDPWTAIWSKPVDIKKALKRLG</sequence>
<dbReference type="InterPro" id="IPR012340">
    <property type="entry name" value="NA-bd_OB-fold"/>
</dbReference>
<reference evidence="24" key="1">
    <citation type="submission" date="2017-02" db="EMBL/GenBank/DDBJ databases">
        <authorList>
            <person name="Varghese N."/>
            <person name="Submissions S."/>
        </authorList>
    </citation>
    <scope>NUCLEOTIDE SEQUENCE [LARGE SCALE GENOMIC DNA]</scope>
    <source>
        <strain evidence="24">DSM 24091</strain>
    </source>
</reference>
<dbReference type="GO" id="GO:0003887">
    <property type="term" value="F:DNA-directed DNA polymerase activity"/>
    <property type="evidence" value="ECO:0007669"/>
    <property type="project" value="UniProtKB-KW"/>
</dbReference>
<evidence type="ECO:0000256" key="17">
    <source>
        <dbReference type="ARBA" id="ARBA00023211"/>
    </source>
</evidence>
<feature type="compositionally biased region" description="Basic and acidic residues" evidence="21">
    <location>
        <begin position="9"/>
        <end position="20"/>
    </location>
</feature>
<dbReference type="Pfam" id="PF01068">
    <property type="entry name" value="DNA_ligase_A_M"/>
    <property type="match status" value="1"/>
</dbReference>
<keyword evidence="18" id="KW-0511">Multifunctional enzyme</keyword>
<comment type="catalytic activity">
    <reaction evidence="20">
        <text>ATP + (deoxyribonucleotide)n-3'-hydroxyl + 5'-phospho-(deoxyribonucleotide)m = (deoxyribonucleotide)n+m + AMP + diphosphate.</text>
        <dbReference type="EC" id="6.5.1.1"/>
    </reaction>
</comment>
<evidence type="ECO:0000256" key="19">
    <source>
        <dbReference type="ARBA" id="ARBA00029943"/>
    </source>
</evidence>
<dbReference type="SUPFAM" id="SSF50249">
    <property type="entry name" value="Nucleic acid-binding proteins"/>
    <property type="match status" value="1"/>
</dbReference>
<dbReference type="NCBIfam" id="TIGR02776">
    <property type="entry name" value="NHEJ_ligase_prk"/>
    <property type="match status" value="1"/>
</dbReference>
<evidence type="ECO:0000313" key="23">
    <source>
        <dbReference type="EMBL" id="SKB39236.1"/>
    </source>
</evidence>
<dbReference type="NCBIfam" id="TIGR02779">
    <property type="entry name" value="NHEJ_ligase_lig"/>
    <property type="match status" value="1"/>
</dbReference>
<dbReference type="Gene3D" id="3.90.920.10">
    <property type="entry name" value="DNA primase, PRIM domain"/>
    <property type="match status" value="1"/>
</dbReference>
<dbReference type="PANTHER" id="PTHR42705">
    <property type="entry name" value="BIFUNCTIONAL NON-HOMOLOGOUS END JOINING PROTEIN LIGD"/>
    <property type="match status" value="1"/>
</dbReference>
<dbReference type="InterPro" id="IPR012309">
    <property type="entry name" value="DNA_ligase_ATP-dep_C"/>
</dbReference>
<keyword evidence="9" id="KW-0227">DNA damage</keyword>
<evidence type="ECO:0000256" key="21">
    <source>
        <dbReference type="SAM" id="MobiDB-lite"/>
    </source>
</evidence>
<dbReference type="OrthoDB" id="9802472at2"/>
<dbReference type="InterPro" id="IPR014146">
    <property type="entry name" value="LigD_ligase_dom"/>
</dbReference>
<evidence type="ECO:0000256" key="8">
    <source>
        <dbReference type="ARBA" id="ARBA00022741"/>
    </source>
</evidence>
<feature type="domain" description="ATP-dependent DNA ligase family profile" evidence="22">
    <location>
        <begin position="295"/>
        <end position="380"/>
    </location>
</feature>
<evidence type="ECO:0000256" key="20">
    <source>
        <dbReference type="ARBA" id="ARBA00034003"/>
    </source>
</evidence>
<feature type="region of interest" description="Disordered" evidence="21">
    <location>
        <begin position="1"/>
        <end position="33"/>
    </location>
</feature>
<keyword evidence="4" id="KW-0808">Transferase</keyword>
<evidence type="ECO:0000256" key="18">
    <source>
        <dbReference type="ARBA" id="ARBA00023268"/>
    </source>
</evidence>
<protein>
    <recommendedName>
        <fullName evidence="2">DNA ligase (ATP)</fullName>
        <ecNumber evidence="2">6.5.1.1</ecNumber>
    </recommendedName>
    <alternativeName>
        <fullName evidence="19">NHEJ DNA polymerase</fullName>
    </alternativeName>
</protein>
<keyword evidence="8" id="KW-0547">Nucleotide-binding</keyword>
<keyword evidence="15" id="KW-0233">DNA recombination</keyword>
<dbReference type="Gene3D" id="3.30.1490.70">
    <property type="match status" value="1"/>
</dbReference>
<keyword evidence="17" id="KW-0464">Manganese</keyword>
<gene>
    <name evidence="23" type="ORF">SAMN05660841_00228</name>
</gene>
<dbReference type="InterPro" id="IPR012310">
    <property type="entry name" value="DNA_ligase_ATP-dep_cent"/>
</dbReference>
<dbReference type="Pfam" id="PF21686">
    <property type="entry name" value="LigD_Prim-Pol"/>
    <property type="match status" value="1"/>
</dbReference>
<evidence type="ECO:0000256" key="11">
    <source>
        <dbReference type="ARBA" id="ARBA00022839"/>
    </source>
</evidence>
<dbReference type="GO" id="GO:0003677">
    <property type="term" value="F:DNA binding"/>
    <property type="evidence" value="ECO:0007669"/>
    <property type="project" value="UniProtKB-KW"/>
</dbReference>
<dbReference type="InterPro" id="IPR014144">
    <property type="entry name" value="LigD_PE_domain"/>
</dbReference>
<dbReference type="GO" id="GO:0005524">
    <property type="term" value="F:ATP binding"/>
    <property type="evidence" value="ECO:0007669"/>
    <property type="project" value="UniProtKB-KW"/>
</dbReference>
<evidence type="ECO:0000256" key="14">
    <source>
        <dbReference type="ARBA" id="ARBA00023125"/>
    </source>
</evidence>
<evidence type="ECO:0000256" key="2">
    <source>
        <dbReference type="ARBA" id="ARBA00012727"/>
    </source>
</evidence>
<accession>A0A1T5AW96</accession>
<keyword evidence="14" id="KW-0238">DNA-binding</keyword>
<evidence type="ECO:0000256" key="16">
    <source>
        <dbReference type="ARBA" id="ARBA00023204"/>
    </source>
</evidence>